<comment type="caution">
    <text evidence="1">The sequence shown here is derived from an EMBL/GenBank/DDBJ whole genome shotgun (WGS) entry which is preliminary data.</text>
</comment>
<organism evidence="1 2">
    <name type="scientific">Breznakia blatticola</name>
    <dbReference type="NCBI Taxonomy" id="1754012"/>
    <lineage>
        <taxon>Bacteria</taxon>
        <taxon>Bacillati</taxon>
        <taxon>Bacillota</taxon>
        <taxon>Erysipelotrichia</taxon>
        <taxon>Erysipelotrichales</taxon>
        <taxon>Erysipelotrichaceae</taxon>
        <taxon>Breznakia</taxon>
    </lineage>
</organism>
<evidence type="ECO:0000313" key="2">
    <source>
        <dbReference type="Proteomes" id="UP000294743"/>
    </source>
</evidence>
<gene>
    <name evidence="1" type="ORF">EDD63_10482</name>
</gene>
<dbReference type="EMBL" id="SODD01000004">
    <property type="protein sequence ID" value="TDW25553.1"/>
    <property type="molecule type" value="Genomic_DNA"/>
</dbReference>
<sequence length="69" mass="8135">MSKYDVLWKYVSTSEEKCLVLSYEDILSITGIPIDHSFLTYKKECCNYGYEVNKISLKNKTVEFKKIEK</sequence>
<dbReference type="Proteomes" id="UP000294743">
    <property type="component" value="Unassembled WGS sequence"/>
</dbReference>
<accession>A0A4R8AAV9</accession>
<proteinExistence type="predicted"/>
<keyword evidence="2" id="KW-1185">Reference proteome</keyword>
<name>A0A4R8AAV9_9FIRM</name>
<reference evidence="1 2" key="1">
    <citation type="submission" date="2019-03" db="EMBL/GenBank/DDBJ databases">
        <title>Genomic Encyclopedia of Type Strains, Phase IV (KMG-IV): sequencing the most valuable type-strain genomes for metagenomic binning, comparative biology and taxonomic classification.</title>
        <authorList>
            <person name="Goeker M."/>
        </authorList>
    </citation>
    <scope>NUCLEOTIDE SEQUENCE [LARGE SCALE GENOMIC DNA]</scope>
    <source>
        <strain evidence="1 2">DSM 28867</strain>
    </source>
</reference>
<dbReference type="AlphaFoldDB" id="A0A4R8AAV9"/>
<evidence type="ECO:0000313" key="1">
    <source>
        <dbReference type="EMBL" id="TDW25553.1"/>
    </source>
</evidence>
<dbReference type="OrthoDB" id="5244671at2"/>
<dbReference type="RefSeq" id="WP_134168109.1">
    <property type="nucleotide sequence ID" value="NZ_SODD01000004.1"/>
</dbReference>
<protein>
    <submittedName>
        <fullName evidence="1">Uncharacterized protein</fullName>
    </submittedName>
</protein>